<keyword evidence="4" id="KW-1185">Reference proteome</keyword>
<dbReference type="EMBL" id="CAXAMM010002226">
    <property type="protein sequence ID" value="CAK8995361.1"/>
    <property type="molecule type" value="Genomic_DNA"/>
</dbReference>
<dbReference type="Pfam" id="PF00639">
    <property type="entry name" value="Rotamase"/>
    <property type="match status" value="1"/>
</dbReference>
<dbReference type="InterPro" id="IPR046357">
    <property type="entry name" value="PPIase_dom_sf"/>
</dbReference>
<feature type="domain" description="PpiC" evidence="2">
    <location>
        <begin position="339"/>
        <end position="478"/>
    </location>
</feature>
<protein>
    <submittedName>
        <fullName evidence="3">Peptidyl-prolyl cis-trans isomerase NIMA-interacting 1 (TaPIN1) (Peptidyl-prolyl cis-trans isomerase Pin1) (PPIase Pin1) (Rotamase Pin1)</fullName>
    </submittedName>
</protein>
<dbReference type="Proteomes" id="UP001642464">
    <property type="component" value="Unassembled WGS sequence"/>
</dbReference>
<name>A0ABP0I0B6_9DINO</name>
<reference evidence="3 4" key="1">
    <citation type="submission" date="2024-02" db="EMBL/GenBank/DDBJ databases">
        <authorList>
            <person name="Chen Y."/>
            <person name="Shah S."/>
            <person name="Dougan E. K."/>
            <person name="Thang M."/>
            <person name="Chan C."/>
        </authorList>
    </citation>
    <scope>NUCLEOTIDE SEQUENCE [LARGE SCALE GENOMIC DNA]</scope>
</reference>
<evidence type="ECO:0000256" key="1">
    <source>
        <dbReference type="PROSITE-ProRule" id="PRU00278"/>
    </source>
</evidence>
<dbReference type="PROSITE" id="PS50198">
    <property type="entry name" value="PPIC_PPIASE_2"/>
    <property type="match status" value="1"/>
</dbReference>
<evidence type="ECO:0000259" key="2">
    <source>
        <dbReference type="PROSITE" id="PS50198"/>
    </source>
</evidence>
<keyword evidence="1" id="KW-0697">Rotamase</keyword>
<dbReference type="InterPro" id="IPR000297">
    <property type="entry name" value="PPIase_PpiC"/>
</dbReference>
<proteinExistence type="predicted"/>
<organism evidence="3 4">
    <name type="scientific">Durusdinium trenchii</name>
    <dbReference type="NCBI Taxonomy" id="1381693"/>
    <lineage>
        <taxon>Eukaryota</taxon>
        <taxon>Sar</taxon>
        <taxon>Alveolata</taxon>
        <taxon>Dinophyceae</taxon>
        <taxon>Suessiales</taxon>
        <taxon>Symbiodiniaceae</taxon>
        <taxon>Durusdinium</taxon>
    </lineage>
</organism>
<dbReference type="Gene3D" id="3.10.50.40">
    <property type="match status" value="1"/>
</dbReference>
<dbReference type="GO" id="GO:0016853">
    <property type="term" value="F:isomerase activity"/>
    <property type="evidence" value="ECO:0007669"/>
    <property type="project" value="UniProtKB-KW"/>
</dbReference>
<evidence type="ECO:0000313" key="4">
    <source>
        <dbReference type="Proteomes" id="UP001642464"/>
    </source>
</evidence>
<accession>A0ABP0I0B6</accession>
<dbReference type="SUPFAM" id="SSF54534">
    <property type="entry name" value="FKBP-like"/>
    <property type="match status" value="1"/>
</dbReference>
<keyword evidence="1 3" id="KW-0413">Isomerase</keyword>
<sequence>MEWLALAAMQNTLMMQEQLQQVATSQEVTAAPKKKTMTARTKSNLSYVKQHRPELFKAKGGDAQEAQDAVPGFKPYGEEGWLHNPDTGVFLEPGGQKLWFDPEVKEYKELFEGSVLPLCAHGGASSSTATSKHLFIPDLHRTAQALKADLGHLDRPAALLALLDAASAPPHERLIRRLAACRSEWSMEAMSRAISRVLADCDQAQSIALALVVGQRAFAAAFRGARCWRFGELGGEASAEARDSKVLCHDFEKSGAAYVVLSMGDLGLKASEIREVVLPHLTQARPRAASLSLRQAAQGVGIGCMRLAASGGPAGPATSVPGQPAKRQRVVGVDAREVPGRVRIRQILLRAWRGGTAPKPEDPVRRKQILRSPEEAEQRMLQVLDELSKEGGATLAKAFTAACRTTSECQSSLQGGELAGDLGWLDKDKGIDAQRANAKMVRPAVPAPVLRTAFDLEVGEMSDLVSSEVGVHLLLRSA</sequence>
<gene>
    <name evidence="3" type="ORF">SCF082_LOCUS4328</name>
</gene>
<comment type="caution">
    <text evidence="3">The sequence shown here is derived from an EMBL/GenBank/DDBJ whole genome shotgun (WGS) entry which is preliminary data.</text>
</comment>
<evidence type="ECO:0000313" key="3">
    <source>
        <dbReference type="EMBL" id="CAK8995361.1"/>
    </source>
</evidence>